<protein>
    <submittedName>
        <fullName evidence="9">Sterol desaturase family protein</fullName>
    </submittedName>
</protein>
<gene>
    <name evidence="9" type="ORF">MNKW57_04330</name>
</gene>
<comment type="subcellular location">
    <subcellularLocation>
        <location evidence="1">Endomembrane system</location>
        <topology evidence="1">Multi-pass membrane protein</topology>
    </subcellularLocation>
</comment>
<evidence type="ECO:0000256" key="2">
    <source>
        <dbReference type="ARBA" id="ARBA00022692"/>
    </source>
</evidence>
<feature type="transmembrane region" description="Helical" evidence="7">
    <location>
        <begin position="335"/>
        <end position="352"/>
    </location>
</feature>
<evidence type="ECO:0000256" key="7">
    <source>
        <dbReference type="SAM" id="Phobius"/>
    </source>
</evidence>
<name>A0ABQ6LVQ7_9GAMM</name>
<feature type="transmembrane region" description="Helical" evidence="7">
    <location>
        <begin position="82"/>
        <end position="100"/>
    </location>
</feature>
<keyword evidence="6 7" id="KW-0472">Membrane</keyword>
<dbReference type="EMBL" id="BSYJ01000001">
    <property type="protein sequence ID" value="GMG86112.1"/>
    <property type="molecule type" value="Genomic_DNA"/>
</dbReference>
<evidence type="ECO:0000259" key="8">
    <source>
        <dbReference type="Pfam" id="PF04116"/>
    </source>
</evidence>
<evidence type="ECO:0000256" key="4">
    <source>
        <dbReference type="ARBA" id="ARBA00023002"/>
    </source>
</evidence>
<evidence type="ECO:0000256" key="3">
    <source>
        <dbReference type="ARBA" id="ARBA00022989"/>
    </source>
</evidence>
<evidence type="ECO:0000313" key="10">
    <source>
        <dbReference type="Proteomes" id="UP001224392"/>
    </source>
</evidence>
<dbReference type="InterPro" id="IPR051689">
    <property type="entry name" value="Sterol_desaturase/TMEM195"/>
</dbReference>
<dbReference type="PANTHER" id="PTHR21624:SF1">
    <property type="entry name" value="ALKYLGLYCEROL MONOOXYGENASE"/>
    <property type="match status" value="1"/>
</dbReference>
<feature type="domain" description="Fatty acid hydroxylase" evidence="8">
    <location>
        <begin position="86"/>
        <end position="219"/>
    </location>
</feature>
<evidence type="ECO:0000256" key="6">
    <source>
        <dbReference type="ARBA" id="ARBA00023136"/>
    </source>
</evidence>
<feature type="transmembrane region" description="Helical" evidence="7">
    <location>
        <begin position="372"/>
        <end position="398"/>
    </location>
</feature>
<dbReference type="RefSeq" id="WP_285762620.1">
    <property type="nucleotide sequence ID" value="NZ_BSYJ01000001.1"/>
</dbReference>
<evidence type="ECO:0000313" key="9">
    <source>
        <dbReference type="EMBL" id="GMG86112.1"/>
    </source>
</evidence>
<keyword evidence="3 7" id="KW-1133">Transmembrane helix</keyword>
<evidence type="ECO:0000256" key="1">
    <source>
        <dbReference type="ARBA" id="ARBA00004127"/>
    </source>
</evidence>
<dbReference type="Proteomes" id="UP001224392">
    <property type="component" value="Unassembled WGS sequence"/>
</dbReference>
<dbReference type="Pfam" id="PF04116">
    <property type="entry name" value="FA_hydroxylase"/>
    <property type="match status" value="1"/>
</dbReference>
<keyword evidence="4" id="KW-0560">Oxidoreductase</keyword>
<evidence type="ECO:0000256" key="5">
    <source>
        <dbReference type="ARBA" id="ARBA00023098"/>
    </source>
</evidence>
<accession>A0ABQ6LVQ7</accession>
<keyword evidence="5" id="KW-0443">Lipid metabolism</keyword>
<reference evidence="9 10" key="1">
    <citation type="submission" date="2023-04" db="EMBL/GenBank/DDBJ databases">
        <title>Marinobulbifer ophiurae gen. nov., sp. Nov., isolate from tissue of brittle star Ophioplocus japonicus.</title>
        <authorList>
            <person name="Kawano K."/>
            <person name="Sawayama S."/>
            <person name="Nakagawa S."/>
        </authorList>
    </citation>
    <scope>NUCLEOTIDE SEQUENCE [LARGE SCALE GENOMIC DNA]</scope>
    <source>
        <strain evidence="9 10">NKW57</strain>
    </source>
</reference>
<dbReference type="PANTHER" id="PTHR21624">
    <property type="entry name" value="STEROL DESATURASE-RELATED PROTEIN"/>
    <property type="match status" value="1"/>
</dbReference>
<feature type="transmembrane region" description="Helical" evidence="7">
    <location>
        <begin position="53"/>
        <end position="70"/>
    </location>
</feature>
<organism evidence="9 10">
    <name type="scientific">Biformimicrobium ophioploci</name>
    <dbReference type="NCBI Taxonomy" id="3036711"/>
    <lineage>
        <taxon>Bacteria</taxon>
        <taxon>Pseudomonadati</taxon>
        <taxon>Pseudomonadota</taxon>
        <taxon>Gammaproteobacteria</taxon>
        <taxon>Cellvibrionales</taxon>
        <taxon>Microbulbiferaceae</taxon>
        <taxon>Biformimicrobium</taxon>
    </lineage>
</organism>
<proteinExistence type="predicted"/>
<dbReference type="InterPro" id="IPR006694">
    <property type="entry name" value="Fatty_acid_hydroxylase"/>
</dbReference>
<comment type="caution">
    <text evidence="9">The sequence shown here is derived from an EMBL/GenBank/DDBJ whole genome shotgun (WGS) entry which is preliminary data.</text>
</comment>
<keyword evidence="10" id="KW-1185">Reference proteome</keyword>
<sequence length="420" mass="47282">MSLITLAIPAFFALILIELAYDRWKGLGLYRLNDALGSLAAGVMSRLSGLVKFGFKLLIYIPIFQLFAPLHEALGLNWSIDNPWHVLLAVAIYDFCYYWAHRFGHEMNILWASHLVHHQSEEYNLTTALRQTGTPALFGPLFYIPAAILGVDPAMLALAGAIDLIYQFWVHTRAVPKVRWAEWIFVTPSNHRVHHAQNKVYVDRNYGGVLIIWDRLFGTYQEELDEEPCIFGVRKALNSFDPVAANLQHYRRMWLDACYTRSWWDKLTLWFRRTGYRPADAEAAMPVASTDLYPEGGYRRFDPEIGTARRWYAFTQHALYTLVTLALIWQAADMSYAQVFGSAALLALGLMCNGRILDAATDAGRWEVARLLLLAGIALALIGQSTVVPGLLGVYAAVSLLLWRMATWGQAPVAGATQGK</sequence>
<feature type="transmembrane region" description="Helical" evidence="7">
    <location>
        <begin position="311"/>
        <end position="329"/>
    </location>
</feature>
<keyword evidence="2 7" id="KW-0812">Transmembrane</keyword>